<gene>
    <name evidence="2" type="ORF">CFBP1159_19500</name>
    <name evidence="3" type="ORF">XAC301_20230</name>
</gene>
<evidence type="ECO:0000256" key="1">
    <source>
        <dbReference type="SAM" id="SignalP"/>
    </source>
</evidence>
<name>A0A8D6V1A7_9XANT</name>
<feature type="signal peptide" evidence="1">
    <location>
        <begin position="1"/>
        <end position="17"/>
    </location>
</feature>
<keyword evidence="4" id="KW-1185">Reference proteome</keyword>
<keyword evidence="1" id="KW-0732">Signal</keyword>
<proteinExistence type="predicted"/>
<organism evidence="2">
    <name type="scientific">Xanthomonas arboricola pv. corylina</name>
    <dbReference type="NCBI Taxonomy" id="487821"/>
    <lineage>
        <taxon>Bacteria</taxon>
        <taxon>Pseudomonadati</taxon>
        <taxon>Pseudomonadota</taxon>
        <taxon>Gammaproteobacteria</taxon>
        <taxon>Lysobacterales</taxon>
        <taxon>Lysobacteraceae</taxon>
        <taxon>Xanthomonas</taxon>
    </lineage>
</organism>
<reference evidence="2 4" key="1">
    <citation type="submission" date="2021-02" db="EMBL/GenBank/DDBJ databases">
        <authorList>
            <person name="Pothier F. J."/>
        </authorList>
    </citation>
    <scope>NUCLEOTIDE SEQUENCE</scope>
    <source>
        <strain evidence="3 4">301</strain>
        <strain evidence="2">CFBP 1159</strain>
    </source>
</reference>
<dbReference type="AlphaFoldDB" id="A0A8D6V1A7"/>
<dbReference type="EMBL" id="HG992341">
    <property type="protein sequence ID" value="CAE6762149.1"/>
    <property type="molecule type" value="Genomic_DNA"/>
</dbReference>
<dbReference type="Proteomes" id="UP000835243">
    <property type="component" value="Chromosome"/>
</dbReference>
<evidence type="ECO:0000313" key="2">
    <source>
        <dbReference type="EMBL" id="CAE6762149.1"/>
    </source>
</evidence>
<dbReference type="EMBL" id="HG992341">
    <property type="protein sequence ID" value="CAE6762171.1"/>
    <property type="molecule type" value="Genomic_DNA"/>
</dbReference>
<evidence type="ECO:0000313" key="4">
    <source>
        <dbReference type="Proteomes" id="UP000835287"/>
    </source>
</evidence>
<dbReference type="RefSeq" id="WP_275548437.1">
    <property type="nucleotide sequence ID" value="NZ_HG992338.1"/>
</dbReference>
<accession>A0A8D6V1A7</accession>
<dbReference type="EMBL" id="HG992338">
    <property type="protein sequence ID" value="CAE6765674.1"/>
    <property type="molecule type" value="Genomic_DNA"/>
</dbReference>
<dbReference type="Proteomes" id="UP000835287">
    <property type="component" value="Chromosome"/>
</dbReference>
<sequence>MRLFLACLTLASGLVAAASLGATEAPLLPGIPIVDRDVIPATQVAPPCVSLAAEQTSISIPTAHLERLAEQGRGDLPAGNDRVRRRAWQQGRSARWLLDLPGTVTDARGCESSPIQHAHRSSQSLVGGLLESGIAAVWLHDQPGFVSSLRVRDYNRGCGRGPIGSSSHRVANGPALILLITCTR</sequence>
<evidence type="ECO:0000313" key="3">
    <source>
        <dbReference type="EMBL" id="CAE6765646.1"/>
    </source>
</evidence>
<protein>
    <submittedName>
        <fullName evidence="2">Uncharacterized protein</fullName>
    </submittedName>
</protein>
<dbReference type="EMBL" id="HG992338">
    <property type="protein sequence ID" value="CAE6765646.1"/>
    <property type="molecule type" value="Genomic_DNA"/>
</dbReference>
<feature type="chain" id="PRO_5044689852" evidence="1">
    <location>
        <begin position="18"/>
        <end position="184"/>
    </location>
</feature>